<evidence type="ECO:0000313" key="4">
    <source>
        <dbReference type="Proteomes" id="UP000749559"/>
    </source>
</evidence>
<proteinExistence type="inferred from homology"/>
<dbReference type="EMBL" id="CAIIXF020000008">
    <property type="protein sequence ID" value="CAH1791261.1"/>
    <property type="molecule type" value="Genomic_DNA"/>
</dbReference>
<accession>A0A8J1U3G0</accession>
<organism evidence="3 4">
    <name type="scientific">Owenia fusiformis</name>
    <name type="common">Polychaete worm</name>
    <dbReference type="NCBI Taxonomy" id="6347"/>
    <lineage>
        <taxon>Eukaryota</taxon>
        <taxon>Metazoa</taxon>
        <taxon>Spiralia</taxon>
        <taxon>Lophotrochozoa</taxon>
        <taxon>Annelida</taxon>
        <taxon>Polychaeta</taxon>
        <taxon>Sedentaria</taxon>
        <taxon>Canalipalpata</taxon>
        <taxon>Sabellida</taxon>
        <taxon>Oweniida</taxon>
        <taxon>Oweniidae</taxon>
        <taxon>Owenia</taxon>
    </lineage>
</organism>
<dbReference type="Pfam" id="PF04073">
    <property type="entry name" value="tRNA_edit"/>
    <property type="match status" value="1"/>
</dbReference>
<dbReference type="GO" id="GO:0002161">
    <property type="term" value="F:aminoacyl-tRNA deacylase activity"/>
    <property type="evidence" value="ECO:0007669"/>
    <property type="project" value="InterPro"/>
</dbReference>
<dbReference type="FunFam" id="3.90.960.10:FF:000005">
    <property type="entry name" value="Putative prolyl-tRNA synthetase"/>
    <property type="match status" value="1"/>
</dbReference>
<dbReference type="Gene3D" id="3.90.960.10">
    <property type="entry name" value="YbaK/aminoacyl-tRNA synthetase-associated domain"/>
    <property type="match status" value="1"/>
</dbReference>
<evidence type="ECO:0000256" key="1">
    <source>
        <dbReference type="ARBA" id="ARBA00010201"/>
    </source>
</evidence>
<dbReference type="OrthoDB" id="6159439at2759"/>
<dbReference type="InterPro" id="IPR036754">
    <property type="entry name" value="YbaK/aa-tRNA-synt-asso_dom_sf"/>
</dbReference>
<evidence type="ECO:0000313" key="3">
    <source>
        <dbReference type="EMBL" id="CAH1791261.1"/>
    </source>
</evidence>
<dbReference type="InterPro" id="IPR007214">
    <property type="entry name" value="YbaK/aa-tRNA-synth-assoc-dom"/>
</dbReference>
<dbReference type="PANTHER" id="PTHR31423:SF3">
    <property type="entry name" value="PROLYL-TRNA SYNTHETASE ASSOCIATED DOMAIN-CONTAINING PROTEIN 1-RELATED"/>
    <property type="match status" value="1"/>
</dbReference>
<dbReference type="SUPFAM" id="SSF55826">
    <property type="entry name" value="YbaK/ProRS associated domain"/>
    <property type="match status" value="1"/>
</dbReference>
<dbReference type="CDD" id="cd04335">
    <property type="entry name" value="PrdX_deacylase"/>
    <property type="match status" value="1"/>
</dbReference>
<dbReference type="Proteomes" id="UP000749559">
    <property type="component" value="Unassembled WGS sequence"/>
</dbReference>
<dbReference type="AlphaFoldDB" id="A0A8J1U3G0"/>
<keyword evidence="4" id="KW-1185">Reference proteome</keyword>
<protein>
    <recommendedName>
        <fullName evidence="2">PrdX deacylase domain-containing protein 1</fullName>
    </recommendedName>
</protein>
<gene>
    <name evidence="3" type="ORF">OFUS_LOCUS16363</name>
</gene>
<reference evidence="3" key="1">
    <citation type="submission" date="2022-03" db="EMBL/GenBank/DDBJ databases">
        <authorList>
            <person name="Martin C."/>
        </authorList>
    </citation>
    <scope>NUCLEOTIDE SEQUENCE</scope>
</reference>
<dbReference type="PANTHER" id="PTHR31423">
    <property type="entry name" value="YBAK DOMAIN-CONTAINING PROTEIN"/>
    <property type="match status" value="1"/>
</dbReference>
<comment type="caution">
    <text evidence="3">The sequence shown here is derived from an EMBL/GenBank/DDBJ whole genome shotgun (WGS) entry which is preliminary data.</text>
</comment>
<dbReference type="InterPro" id="IPR040285">
    <property type="entry name" value="ProX/PRXD1"/>
</dbReference>
<name>A0A8J1U3G0_OWEFU</name>
<evidence type="ECO:0000256" key="2">
    <source>
        <dbReference type="ARBA" id="ARBA00031612"/>
    </source>
</evidence>
<sequence>MAEHFDKERLLAKFKELGIESDTIDHPEVFTVEAMMPYVDHLPGAHCKNLFLKDKKKQLYLVSCIHDRDFKLNDLAKKISASGGLRFADESILFENLGVKQGCVTAYALVNDIKGNVNFYVDSDLVNDTHEKVWFHPISNAASTALTPKDFVKFVEATGHKINTVEF</sequence>
<comment type="similarity">
    <text evidence="1">Belongs to the PRORSD1 family.</text>
</comment>